<evidence type="ECO:0000313" key="2">
    <source>
        <dbReference type="EMBL" id="GFS71723.1"/>
    </source>
</evidence>
<evidence type="ECO:0000256" key="1">
    <source>
        <dbReference type="SAM" id="MobiDB-lite"/>
    </source>
</evidence>
<accession>A0A8X6MPY5</accession>
<gene>
    <name evidence="2" type="ORF">NPIL_267411</name>
</gene>
<proteinExistence type="predicted"/>
<protein>
    <submittedName>
        <fullName evidence="2">Uncharacterized protein</fullName>
    </submittedName>
</protein>
<sequence>MNGKGEGWKNQRLLPGTASDDKWQRQTAICKVLRQAILFGRELGVVFLAFRNVNPCNSPLVKILIKRYEEKVSKRKKGEGGSNEFESRISSLALWNEVFPCKSVLL</sequence>
<dbReference type="Proteomes" id="UP000887013">
    <property type="component" value="Unassembled WGS sequence"/>
</dbReference>
<organism evidence="2 3">
    <name type="scientific">Nephila pilipes</name>
    <name type="common">Giant wood spider</name>
    <name type="synonym">Nephila maculata</name>
    <dbReference type="NCBI Taxonomy" id="299642"/>
    <lineage>
        <taxon>Eukaryota</taxon>
        <taxon>Metazoa</taxon>
        <taxon>Ecdysozoa</taxon>
        <taxon>Arthropoda</taxon>
        <taxon>Chelicerata</taxon>
        <taxon>Arachnida</taxon>
        <taxon>Araneae</taxon>
        <taxon>Araneomorphae</taxon>
        <taxon>Entelegynae</taxon>
        <taxon>Araneoidea</taxon>
        <taxon>Nephilidae</taxon>
        <taxon>Nephila</taxon>
    </lineage>
</organism>
<evidence type="ECO:0000313" key="3">
    <source>
        <dbReference type="Proteomes" id="UP000887013"/>
    </source>
</evidence>
<reference evidence="2" key="1">
    <citation type="submission" date="2020-08" db="EMBL/GenBank/DDBJ databases">
        <title>Multicomponent nature underlies the extraordinary mechanical properties of spider dragline silk.</title>
        <authorList>
            <person name="Kono N."/>
            <person name="Nakamura H."/>
            <person name="Mori M."/>
            <person name="Yoshida Y."/>
            <person name="Ohtoshi R."/>
            <person name="Malay A.D."/>
            <person name="Moran D.A.P."/>
            <person name="Tomita M."/>
            <person name="Numata K."/>
            <person name="Arakawa K."/>
        </authorList>
    </citation>
    <scope>NUCLEOTIDE SEQUENCE</scope>
</reference>
<keyword evidence="3" id="KW-1185">Reference proteome</keyword>
<feature type="region of interest" description="Disordered" evidence="1">
    <location>
        <begin position="1"/>
        <end position="22"/>
    </location>
</feature>
<name>A0A8X6MPY5_NEPPI</name>
<comment type="caution">
    <text evidence="2">The sequence shown here is derived from an EMBL/GenBank/DDBJ whole genome shotgun (WGS) entry which is preliminary data.</text>
</comment>
<dbReference type="AlphaFoldDB" id="A0A8X6MPY5"/>
<dbReference type="EMBL" id="BMAW01049666">
    <property type="protein sequence ID" value="GFS71723.1"/>
    <property type="molecule type" value="Genomic_DNA"/>
</dbReference>